<dbReference type="PANTHER" id="PTHR30269:SF37">
    <property type="entry name" value="MEMBRANE TRANSPORTER PROTEIN"/>
    <property type="match status" value="1"/>
</dbReference>
<dbReference type="PANTHER" id="PTHR30269">
    <property type="entry name" value="TRANSMEMBRANE PROTEIN YFCA"/>
    <property type="match status" value="1"/>
</dbReference>
<feature type="transmembrane region" description="Helical" evidence="8">
    <location>
        <begin position="7"/>
        <end position="34"/>
    </location>
</feature>
<dbReference type="Pfam" id="PF01925">
    <property type="entry name" value="TauE"/>
    <property type="match status" value="1"/>
</dbReference>
<organism evidence="9 10">
    <name type="scientific">Reinekea forsetii</name>
    <dbReference type="NCBI Taxonomy" id="1336806"/>
    <lineage>
        <taxon>Bacteria</taxon>
        <taxon>Pseudomonadati</taxon>
        <taxon>Pseudomonadota</taxon>
        <taxon>Gammaproteobacteria</taxon>
        <taxon>Oceanospirillales</taxon>
        <taxon>Saccharospirillaceae</taxon>
        <taxon>Reinekea</taxon>
    </lineage>
</organism>
<dbReference type="GO" id="GO:0005886">
    <property type="term" value="C:plasma membrane"/>
    <property type="evidence" value="ECO:0007669"/>
    <property type="project" value="UniProtKB-SubCell"/>
</dbReference>
<keyword evidence="7 8" id="KW-0472">Membrane</keyword>
<evidence type="ECO:0000313" key="9">
    <source>
        <dbReference type="EMBL" id="ATX78043.1"/>
    </source>
</evidence>
<evidence type="ECO:0000256" key="4">
    <source>
        <dbReference type="ARBA" id="ARBA00022475"/>
    </source>
</evidence>
<comment type="subcellular location">
    <subcellularLocation>
        <location evidence="1 8">Cell membrane</location>
        <topology evidence="1 8">Multi-pass membrane protein</topology>
    </subcellularLocation>
</comment>
<dbReference type="RefSeq" id="WP_100258258.1">
    <property type="nucleotide sequence ID" value="NZ_CP011797.1"/>
</dbReference>
<dbReference type="Proteomes" id="UP000229757">
    <property type="component" value="Chromosome"/>
</dbReference>
<keyword evidence="10" id="KW-1185">Reference proteome</keyword>
<dbReference type="KEGG" id="rfo:REIFOR_02922"/>
<comment type="similarity">
    <text evidence="2 8">Belongs to the 4-toluene sulfonate uptake permease (TSUP) (TC 2.A.102) family.</text>
</comment>
<dbReference type="InterPro" id="IPR002781">
    <property type="entry name" value="TM_pro_TauE-like"/>
</dbReference>
<feature type="transmembrane region" description="Helical" evidence="8">
    <location>
        <begin position="203"/>
        <end position="222"/>
    </location>
</feature>
<keyword evidence="5 8" id="KW-0812">Transmembrane</keyword>
<keyword evidence="6 8" id="KW-1133">Transmembrane helix</keyword>
<feature type="transmembrane region" description="Helical" evidence="8">
    <location>
        <begin position="77"/>
        <end position="94"/>
    </location>
</feature>
<accession>A0A2K8KTL0</accession>
<evidence type="ECO:0000256" key="8">
    <source>
        <dbReference type="RuleBase" id="RU363041"/>
    </source>
</evidence>
<keyword evidence="4 8" id="KW-1003">Cell membrane</keyword>
<name>A0A2K8KTL0_9GAMM</name>
<evidence type="ECO:0000256" key="3">
    <source>
        <dbReference type="ARBA" id="ARBA00022448"/>
    </source>
</evidence>
<evidence type="ECO:0000256" key="6">
    <source>
        <dbReference type="ARBA" id="ARBA00022989"/>
    </source>
</evidence>
<dbReference type="InterPro" id="IPR052017">
    <property type="entry name" value="TSUP"/>
</dbReference>
<dbReference type="AlphaFoldDB" id="A0A2K8KTL0"/>
<evidence type="ECO:0000256" key="7">
    <source>
        <dbReference type="ARBA" id="ARBA00023136"/>
    </source>
</evidence>
<evidence type="ECO:0000256" key="5">
    <source>
        <dbReference type="ARBA" id="ARBA00022692"/>
    </source>
</evidence>
<reference evidence="9 10" key="1">
    <citation type="journal article" date="2017" name="Environ. Microbiol.">
        <title>Genomic and physiological analyses of 'Reinekea forsetii' reveal a versatile opportunistic lifestyle during spring algae blooms.</title>
        <authorList>
            <person name="Avci B."/>
            <person name="Hahnke R.L."/>
            <person name="Chafee M."/>
            <person name="Fischer T."/>
            <person name="Gruber-Vodicka H."/>
            <person name="Tegetmeyer H.E."/>
            <person name="Harder J."/>
            <person name="Fuchs B.M."/>
            <person name="Amann R.I."/>
            <person name="Teeling H."/>
        </authorList>
    </citation>
    <scope>NUCLEOTIDE SEQUENCE [LARGE SCALE GENOMIC DNA]</scope>
    <source>
        <strain evidence="9 10">Hel1_31_D35</strain>
    </source>
</reference>
<keyword evidence="3" id="KW-0813">Transport</keyword>
<proteinExistence type="inferred from homology"/>
<gene>
    <name evidence="9" type="ORF">REIFOR_02922</name>
</gene>
<feature type="transmembrane region" description="Helical" evidence="8">
    <location>
        <begin position="129"/>
        <end position="149"/>
    </location>
</feature>
<protein>
    <recommendedName>
        <fullName evidence="8">Probable membrane transporter protein</fullName>
    </recommendedName>
</protein>
<feature type="transmembrane region" description="Helical" evidence="8">
    <location>
        <begin position="100"/>
        <end position="117"/>
    </location>
</feature>
<evidence type="ECO:0000256" key="1">
    <source>
        <dbReference type="ARBA" id="ARBA00004651"/>
    </source>
</evidence>
<evidence type="ECO:0000313" key="10">
    <source>
        <dbReference type="Proteomes" id="UP000229757"/>
    </source>
</evidence>
<feature type="transmembrane region" description="Helical" evidence="8">
    <location>
        <begin position="228"/>
        <end position="246"/>
    </location>
</feature>
<dbReference type="EMBL" id="CP011797">
    <property type="protein sequence ID" value="ATX78043.1"/>
    <property type="molecule type" value="Genomic_DNA"/>
</dbReference>
<feature type="transmembrane region" description="Helical" evidence="8">
    <location>
        <begin position="46"/>
        <end position="65"/>
    </location>
</feature>
<evidence type="ECO:0000256" key="2">
    <source>
        <dbReference type="ARBA" id="ARBA00009142"/>
    </source>
</evidence>
<dbReference type="OrthoDB" id="7028171at2"/>
<feature type="transmembrane region" description="Helical" evidence="8">
    <location>
        <begin position="169"/>
        <end position="191"/>
    </location>
</feature>
<sequence length="257" mass="27772">MLTDPLFYLVAIPALLIMGISKGGLGGGLGIVSVPLMSLVIAPTQAAAIMLPILCVMDGFALWGFRGQYDKPNLRTILPAAILGIGVGAATYSYLSDSHIRLMVGLIALVFSLNWLYHRMRGNNPAAKAPNRIKGWVFGAISGFTSFSVHSGGPPLDMYLLPQRLPKGVFVGTTIIFFAVANYTKLIPYAWMGLLDTTNLMTSLSLIILAPIGVRLGMLLHHRLSDGWFYWLCYCLLLVAGIKLSVDGASALWAARF</sequence>